<evidence type="ECO:0000256" key="1">
    <source>
        <dbReference type="ARBA" id="ARBA00022679"/>
    </source>
</evidence>
<evidence type="ECO:0000313" key="9">
    <source>
        <dbReference type="Proteomes" id="UP000241074"/>
    </source>
</evidence>
<dbReference type="GO" id="GO:0005524">
    <property type="term" value="F:ATP binding"/>
    <property type="evidence" value="ECO:0007669"/>
    <property type="project" value="UniProtKB-UniRule"/>
</dbReference>
<dbReference type="PROSITE" id="PS00108">
    <property type="entry name" value="PROTEIN_KINASE_ST"/>
    <property type="match status" value="1"/>
</dbReference>
<keyword evidence="3" id="KW-0418">Kinase</keyword>
<dbReference type="InterPro" id="IPR008271">
    <property type="entry name" value="Ser/Thr_kinase_AS"/>
</dbReference>
<dbReference type="RefSeq" id="WP_106890552.1">
    <property type="nucleotide sequence ID" value="NZ_CP027860.1"/>
</dbReference>
<reference evidence="8 9" key="2">
    <citation type="submission" date="2018-03" db="EMBL/GenBank/DDBJ databases">
        <authorList>
            <person name="Keele B.F."/>
        </authorList>
    </citation>
    <scope>NUCLEOTIDE SEQUENCE [LARGE SCALE GENOMIC DNA]</scope>
    <source>
        <strain evidence="8 9">D13</strain>
    </source>
</reference>
<keyword evidence="6" id="KW-0812">Transmembrane</keyword>
<dbReference type="PROSITE" id="PS00107">
    <property type="entry name" value="PROTEIN_KINASE_ATP"/>
    <property type="match status" value="1"/>
</dbReference>
<evidence type="ECO:0000256" key="3">
    <source>
        <dbReference type="ARBA" id="ARBA00022777"/>
    </source>
</evidence>
<name>A0A2P1PP54_9GAMM</name>
<sequence>MSAPFAFATLRAHFHELVELPESARAIRLQEIERQAPALADELNALLASTDFRDLEAPASLQLERLGPFRVGTKLGAGGMGDVFVGERVDGGFTQRVALKILKSAKPGQMLVQRFLRERQILARLQHPRIARLLDGGMTDSGQPWLAMELVEGEDLLHWAERRHPTLDQRVSMLIQVAETVAFAHAQLVIHRDLKPANILIGADGSAKLLDFGVAKLLDDPVEDGLSQFGLPMTPRYAAPEQILGEAVGTGVDVHALGVLGFELCAGHMPYQPPSTDEQSWAARVLAPDRLDLRRVLTERSGLDERDRKRAQRVLPDILSKAMALDPNRRHASAAAFADDLRDWLERRAPRSGAGSPKERVQLLLQRFRWPILLGVVTLTLILAALSVALWQAREARRQAERADRQTNALLEVLAAASPQHYAGRDPPASEFLVDAANRIHADPEQDATGAMRALLEIGNGLLNLGRQEPAFTVLEQAWQRAGDEPLISGNQRIDLLKLQALAIDPKSESALERADRIRQRLQQWSPRCREPGLVLAAETALGGVYAHLNDRERALELFARAAPDQLPPSLPAHNAESSLRERGRGLLRLGEARLARESFAAATNVISKSPDSFSGLRTAEAYWWLAEVDMDLGNFDDAKRALAMSTDRVLAEYAAGHMERFRLHVHQMLLDFLSQPQSVEPAAWPALVAEARGLDHSTEWSSQMRFDWQRLEWLHAKARQECGSKSLPLPVAQSERQRSQLTQLEDWLLQRCRSETISAEHQDRP</sequence>
<dbReference type="GO" id="GO:0004674">
    <property type="term" value="F:protein serine/threonine kinase activity"/>
    <property type="evidence" value="ECO:0007669"/>
    <property type="project" value="TreeGrafter"/>
</dbReference>
<dbReference type="AlphaFoldDB" id="A0A2P1PP54"/>
<evidence type="ECO:0000256" key="2">
    <source>
        <dbReference type="ARBA" id="ARBA00022741"/>
    </source>
</evidence>
<dbReference type="Proteomes" id="UP000241074">
    <property type="component" value="Chromosome"/>
</dbReference>
<keyword evidence="6" id="KW-1133">Transmembrane helix</keyword>
<keyword evidence="1" id="KW-0808">Transferase</keyword>
<keyword evidence="9" id="KW-1185">Reference proteome</keyword>
<dbReference type="PANTHER" id="PTHR43289">
    <property type="entry name" value="MITOGEN-ACTIVATED PROTEIN KINASE KINASE KINASE 20-RELATED"/>
    <property type="match status" value="1"/>
</dbReference>
<keyword evidence="2 5" id="KW-0547">Nucleotide-binding</keyword>
<evidence type="ECO:0000259" key="7">
    <source>
        <dbReference type="PROSITE" id="PS50011"/>
    </source>
</evidence>
<dbReference type="Gene3D" id="3.30.200.20">
    <property type="entry name" value="Phosphorylase Kinase, domain 1"/>
    <property type="match status" value="1"/>
</dbReference>
<feature type="binding site" evidence="5">
    <location>
        <position position="100"/>
    </location>
    <ligand>
        <name>ATP</name>
        <dbReference type="ChEBI" id="CHEBI:30616"/>
    </ligand>
</feature>
<dbReference type="SUPFAM" id="SSF48452">
    <property type="entry name" value="TPR-like"/>
    <property type="match status" value="1"/>
</dbReference>
<accession>A0A2P1PP54</accession>
<feature type="transmembrane region" description="Helical" evidence="6">
    <location>
        <begin position="370"/>
        <end position="391"/>
    </location>
</feature>
<organism evidence="8 9">
    <name type="scientific">Ahniella affigens</name>
    <dbReference type="NCBI Taxonomy" id="2021234"/>
    <lineage>
        <taxon>Bacteria</taxon>
        <taxon>Pseudomonadati</taxon>
        <taxon>Pseudomonadota</taxon>
        <taxon>Gammaproteobacteria</taxon>
        <taxon>Lysobacterales</taxon>
        <taxon>Rhodanobacteraceae</taxon>
        <taxon>Ahniella</taxon>
    </lineage>
</organism>
<dbReference type="Pfam" id="PF00069">
    <property type="entry name" value="Pkinase"/>
    <property type="match status" value="1"/>
</dbReference>
<keyword evidence="6" id="KW-0472">Membrane</keyword>
<gene>
    <name evidence="8" type="ORF">C7S18_05145</name>
</gene>
<dbReference type="SMART" id="SM00220">
    <property type="entry name" value="S_TKc"/>
    <property type="match status" value="1"/>
</dbReference>
<dbReference type="InterPro" id="IPR011009">
    <property type="entry name" value="Kinase-like_dom_sf"/>
</dbReference>
<dbReference type="InterPro" id="IPR011990">
    <property type="entry name" value="TPR-like_helical_dom_sf"/>
</dbReference>
<feature type="domain" description="Protein kinase" evidence="7">
    <location>
        <begin position="69"/>
        <end position="345"/>
    </location>
</feature>
<dbReference type="OrthoDB" id="9801841at2"/>
<evidence type="ECO:0000256" key="6">
    <source>
        <dbReference type="SAM" id="Phobius"/>
    </source>
</evidence>
<evidence type="ECO:0000256" key="5">
    <source>
        <dbReference type="PROSITE-ProRule" id="PRU10141"/>
    </source>
</evidence>
<dbReference type="CDD" id="cd14014">
    <property type="entry name" value="STKc_PknB_like"/>
    <property type="match status" value="1"/>
</dbReference>
<dbReference type="InterPro" id="IPR000719">
    <property type="entry name" value="Prot_kinase_dom"/>
</dbReference>
<reference evidence="8 9" key="1">
    <citation type="submission" date="2018-03" db="EMBL/GenBank/DDBJ databases">
        <title>Ahniella affigens gen. nov., sp. nov., a gammaproteobacterium isolated from sandy soil near a stream.</title>
        <authorList>
            <person name="Ko Y."/>
            <person name="Kim J.-H."/>
        </authorList>
    </citation>
    <scope>NUCLEOTIDE SEQUENCE [LARGE SCALE GENOMIC DNA]</scope>
    <source>
        <strain evidence="8 9">D13</strain>
    </source>
</reference>
<dbReference type="SUPFAM" id="SSF56112">
    <property type="entry name" value="Protein kinase-like (PK-like)"/>
    <property type="match status" value="1"/>
</dbReference>
<proteinExistence type="predicted"/>
<dbReference type="PANTHER" id="PTHR43289:SF34">
    <property type="entry name" value="SERINE_THREONINE-PROTEIN KINASE YBDM-RELATED"/>
    <property type="match status" value="1"/>
</dbReference>
<dbReference type="Gene3D" id="1.10.510.10">
    <property type="entry name" value="Transferase(Phosphotransferase) domain 1"/>
    <property type="match status" value="1"/>
</dbReference>
<dbReference type="InterPro" id="IPR017441">
    <property type="entry name" value="Protein_kinase_ATP_BS"/>
</dbReference>
<protein>
    <recommendedName>
        <fullName evidence="7">Protein kinase domain-containing protein</fullName>
    </recommendedName>
</protein>
<dbReference type="Gene3D" id="1.25.40.10">
    <property type="entry name" value="Tetratricopeptide repeat domain"/>
    <property type="match status" value="1"/>
</dbReference>
<dbReference type="PROSITE" id="PS50011">
    <property type="entry name" value="PROTEIN_KINASE_DOM"/>
    <property type="match status" value="1"/>
</dbReference>
<keyword evidence="4 5" id="KW-0067">ATP-binding</keyword>
<dbReference type="KEGG" id="xba:C7S18_05145"/>
<dbReference type="EMBL" id="CP027860">
    <property type="protein sequence ID" value="AVP96624.1"/>
    <property type="molecule type" value="Genomic_DNA"/>
</dbReference>
<evidence type="ECO:0000256" key="4">
    <source>
        <dbReference type="ARBA" id="ARBA00022840"/>
    </source>
</evidence>
<evidence type="ECO:0000313" key="8">
    <source>
        <dbReference type="EMBL" id="AVP96624.1"/>
    </source>
</evidence>